<feature type="compositionally biased region" description="Basic residues" evidence="1">
    <location>
        <begin position="44"/>
        <end position="93"/>
    </location>
</feature>
<sequence length="737" mass="79510">MASVAGKLGSIGLRKAGKAVGKKTGKLVAKKIAKKVVKSGIKGAVKKGAKKGIKKGAKKAAKKGIKKGAKKLVKKGTKKAMKKAKKGIKKAAKGKGEEEDKPPPMAIDEKDKSKKGKDKGTDKKKDKGREKEKQKGKDKAKDVQKDKGKEKRKDKAKFKGKEKAKDKKKGKVKDEAKDKGKKKGKEKKVPLAKKLKKSASASSEQTSGEISAETAFNSLEQLKPKQKREMSTVGGEKKPVLLRRKESVTSKIVDGEGSEQSEVTTGKIAKNNISQEQTKGRFGSRKTTASDETSVPTSATTSKPTSSAESSDPTQLTASASDQTSFSANEGSFKATPATQSRSSSSAPASGRPSKSRERAISQTGLQQSEGSKNAKVITASKQGRGLSQEDRLLQKAQNMPGYESLRKSIHQDVLTKEAANEVDDPEFNLMLFRLAKNMLMEQPAKEEKVTRPQKRHKKRKASEWLKALSLVLKAQNEATICRHPCQSRATICLHNPPCNCLCRCKKTENQVDDRKAGKQRTAAPTSVTQGDLTEQKLQHAEEVNKPTVESSGRTDSTSSSAISSGSGDSSVSVESSETFHKNTKKFCNLIRGLNNVRKPRAVKKRHNECTCTKATLSTQDPYDIPASAPPASIPPCIQLPACLPPTVAPISLSPAAPPSVPWPLASLPPAPLPPNVSTDYTQQMGPESMMNVFVLAPDGRSITAPVYTTAPIVNQDPMLCSHTTEPSIIYYHDCYI</sequence>
<organism evidence="2 3">
    <name type="scientific">Clonorchis sinensis</name>
    <name type="common">Chinese liver fluke</name>
    <dbReference type="NCBI Taxonomy" id="79923"/>
    <lineage>
        <taxon>Eukaryota</taxon>
        <taxon>Metazoa</taxon>
        <taxon>Spiralia</taxon>
        <taxon>Lophotrochozoa</taxon>
        <taxon>Platyhelminthes</taxon>
        <taxon>Trematoda</taxon>
        <taxon>Digenea</taxon>
        <taxon>Opisthorchiida</taxon>
        <taxon>Opisthorchiata</taxon>
        <taxon>Opisthorchiidae</taxon>
        <taxon>Clonorchis</taxon>
    </lineage>
</organism>
<feature type="compositionally biased region" description="Polar residues" evidence="1">
    <location>
        <begin position="523"/>
        <end position="533"/>
    </location>
</feature>
<gene>
    <name evidence="2" type="ORF">CSKR_111065</name>
</gene>
<dbReference type="AlphaFoldDB" id="A0A3R7G4D3"/>
<feature type="region of interest" description="Disordered" evidence="1">
    <location>
        <begin position="44"/>
        <end position="390"/>
    </location>
</feature>
<name>A0A3R7G4D3_CLOSI</name>
<dbReference type="InParanoid" id="A0A3R7G4D3"/>
<dbReference type="Proteomes" id="UP000286415">
    <property type="component" value="Unassembled WGS sequence"/>
</dbReference>
<feature type="compositionally biased region" description="Basic and acidic residues" evidence="1">
    <location>
        <begin position="534"/>
        <end position="545"/>
    </location>
</feature>
<evidence type="ECO:0000313" key="2">
    <source>
        <dbReference type="EMBL" id="KAG5443235.1"/>
    </source>
</evidence>
<dbReference type="OrthoDB" id="6271773at2759"/>
<accession>A0A3R7G4D3</accession>
<feature type="compositionally biased region" description="Basic and acidic residues" evidence="1">
    <location>
        <begin position="227"/>
        <end position="248"/>
    </location>
</feature>
<feature type="compositionally biased region" description="Low complexity" evidence="1">
    <location>
        <begin position="549"/>
        <end position="576"/>
    </location>
</feature>
<feature type="compositionally biased region" description="Low complexity" evidence="1">
    <location>
        <begin position="337"/>
        <end position="353"/>
    </location>
</feature>
<feature type="compositionally biased region" description="Basic residues" evidence="1">
    <location>
        <begin position="179"/>
        <end position="197"/>
    </location>
</feature>
<proteinExistence type="predicted"/>
<evidence type="ECO:0000313" key="3">
    <source>
        <dbReference type="Proteomes" id="UP000286415"/>
    </source>
</evidence>
<feature type="compositionally biased region" description="Basic and acidic residues" evidence="1">
    <location>
        <begin position="94"/>
        <end position="165"/>
    </location>
</feature>
<evidence type="ECO:0000256" key="1">
    <source>
        <dbReference type="SAM" id="MobiDB-lite"/>
    </source>
</evidence>
<comment type="caution">
    <text evidence="2">The sequence shown here is derived from an EMBL/GenBank/DDBJ whole genome shotgun (WGS) entry which is preliminary data.</text>
</comment>
<dbReference type="STRING" id="79923.A0A3R7G4D3"/>
<dbReference type="EMBL" id="NIRI02000056">
    <property type="protein sequence ID" value="KAG5443235.1"/>
    <property type="molecule type" value="Genomic_DNA"/>
</dbReference>
<protein>
    <submittedName>
        <fullName evidence="2">Uncharacterized protein</fullName>
    </submittedName>
</protein>
<reference evidence="2 3" key="1">
    <citation type="journal article" date="2018" name="Biotechnol. Adv.">
        <title>Improved genomic resources and new bioinformatic workflow for the carcinogenic parasite Clonorchis sinensis: Biotechnological implications.</title>
        <authorList>
            <person name="Wang D."/>
            <person name="Korhonen P.K."/>
            <person name="Gasser R.B."/>
            <person name="Young N.D."/>
        </authorList>
    </citation>
    <scope>NUCLEOTIDE SEQUENCE [LARGE SCALE GENOMIC DNA]</scope>
    <source>
        <strain evidence="2">Cs-k2</strain>
    </source>
</reference>
<feature type="compositionally biased region" description="Low complexity" evidence="1">
    <location>
        <begin position="293"/>
        <end position="311"/>
    </location>
</feature>
<feature type="compositionally biased region" description="Polar residues" evidence="1">
    <location>
        <begin position="199"/>
        <end position="220"/>
    </location>
</feature>
<keyword evidence="3" id="KW-1185">Reference proteome</keyword>
<feature type="region of interest" description="Disordered" evidence="1">
    <location>
        <begin position="513"/>
        <end position="576"/>
    </location>
</feature>
<reference evidence="2 3" key="2">
    <citation type="journal article" date="2021" name="Genomics">
        <title>High-quality reference genome for Clonorchis sinensis.</title>
        <authorList>
            <person name="Young N.D."/>
            <person name="Stroehlein A.J."/>
            <person name="Kinkar L."/>
            <person name="Wang T."/>
            <person name="Sohn W.M."/>
            <person name="Chang B.C.H."/>
            <person name="Kaur P."/>
            <person name="Weisz D."/>
            <person name="Dudchenko O."/>
            <person name="Aiden E.L."/>
            <person name="Korhonen P.K."/>
            <person name="Gasser R.B."/>
        </authorList>
    </citation>
    <scope>NUCLEOTIDE SEQUENCE [LARGE SCALE GENOMIC DNA]</scope>
    <source>
        <strain evidence="2">Cs-k2</strain>
    </source>
</reference>
<feature type="compositionally biased region" description="Polar residues" evidence="1">
    <location>
        <begin position="312"/>
        <end position="330"/>
    </location>
</feature>
<feature type="compositionally biased region" description="Polar residues" evidence="1">
    <location>
        <begin position="361"/>
        <end position="372"/>
    </location>
</feature>